<proteinExistence type="inferred from homology"/>
<comment type="subcellular location">
    <subcellularLocation>
        <location evidence="1">Membrane</location>
        <topology evidence="1">Multi-pass membrane protein</topology>
    </subcellularLocation>
</comment>
<dbReference type="PANTHER" id="PTHR11157:SF17">
    <property type="entry name" value="ELONGATION OF VERY LONG CHAIN FATTY ACIDS PROTEIN 6"/>
    <property type="match status" value="1"/>
</dbReference>
<keyword evidence="9 11" id="KW-0472">Membrane</keyword>
<name>A0ABD6EVI9_9BILA</name>
<keyword evidence="4 11" id="KW-0808">Transferase</keyword>
<gene>
    <name evidence="12" type="ORF">AB6A40_009836</name>
</gene>
<evidence type="ECO:0000313" key="13">
    <source>
        <dbReference type="Proteomes" id="UP001608902"/>
    </source>
</evidence>
<feature type="transmembrane region" description="Helical" evidence="11">
    <location>
        <begin position="159"/>
        <end position="177"/>
    </location>
</feature>
<comment type="similarity">
    <text evidence="11">Belongs to the ELO family.</text>
</comment>
<dbReference type="PROSITE" id="PS01188">
    <property type="entry name" value="ELO"/>
    <property type="match status" value="1"/>
</dbReference>
<feature type="transmembrane region" description="Helical" evidence="11">
    <location>
        <begin position="131"/>
        <end position="152"/>
    </location>
</feature>
<dbReference type="EC" id="2.3.1.199" evidence="11"/>
<keyword evidence="3 11" id="KW-0444">Lipid biosynthesis</keyword>
<feature type="transmembrane region" description="Helical" evidence="11">
    <location>
        <begin position="183"/>
        <end position="203"/>
    </location>
</feature>
<organism evidence="12 13">
    <name type="scientific">Gnathostoma spinigerum</name>
    <dbReference type="NCBI Taxonomy" id="75299"/>
    <lineage>
        <taxon>Eukaryota</taxon>
        <taxon>Metazoa</taxon>
        <taxon>Ecdysozoa</taxon>
        <taxon>Nematoda</taxon>
        <taxon>Chromadorea</taxon>
        <taxon>Rhabditida</taxon>
        <taxon>Spirurina</taxon>
        <taxon>Gnathostomatomorpha</taxon>
        <taxon>Gnathostomatoidea</taxon>
        <taxon>Gnathostomatidae</taxon>
        <taxon>Gnathostoma</taxon>
    </lineage>
</organism>
<accession>A0ABD6EVI9</accession>
<protein>
    <recommendedName>
        <fullName evidence="11">Elongation of very long chain fatty acids protein</fullName>
        <ecNumber evidence="11">2.3.1.199</ecNumber>
    </recommendedName>
    <alternativeName>
        <fullName evidence="11">Very-long-chain 3-oxoacyl-CoA synthase</fullName>
    </alternativeName>
</protein>
<keyword evidence="10 11" id="KW-0275">Fatty acid biosynthesis</keyword>
<dbReference type="Proteomes" id="UP001608902">
    <property type="component" value="Unassembled WGS sequence"/>
</dbReference>
<dbReference type="PANTHER" id="PTHR11157">
    <property type="entry name" value="FATTY ACID ACYL TRANSFERASE-RELATED"/>
    <property type="match status" value="1"/>
</dbReference>
<dbReference type="Pfam" id="PF01151">
    <property type="entry name" value="ELO"/>
    <property type="match status" value="1"/>
</dbReference>
<dbReference type="InterPro" id="IPR002076">
    <property type="entry name" value="ELO_fam"/>
</dbReference>
<evidence type="ECO:0000256" key="2">
    <source>
        <dbReference type="ARBA" id="ARBA00005194"/>
    </source>
</evidence>
<dbReference type="GO" id="GO:0009922">
    <property type="term" value="F:fatty acid elongase activity"/>
    <property type="evidence" value="ECO:0007669"/>
    <property type="project" value="UniProtKB-EC"/>
</dbReference>
<evidence type="ECO:0000256" key="6">
    <source>
        <dbReference type="ARBA" id="ARBA00022832"/>
    </source>
</evidence>
<dbReference type="GO" id="GO:0006633">
    <property type="term" value="P:fatty acid biosynthetic process"/>
    <property type="evidence" value="ECO:0007669"/>
    <property type="project" value="UniProtKB-KW"/>
</dbReference>
<comment type="pathway">
    <text evidence="2">Lipid metabolism; fatty acid biosynthesis.</text>
</comment>
<keyword evidence="6 11" id="KW-0276">Fatty acid metabolism</keyword>
<keyword evidence="13" id="KW-1185">Reference proteome</keyword>
<evidence type="ECO:0000256" key="7">
    <source>
        <dbReference type="ARBA" id="ARBA00022989"/>
    </source>
</evidence>
<evidence type="ECO:0000256" key="8">
    <source>
        <dbReference type="ARBA" id="ARBA00023098"/>
    </source>
</evidence>
<dbReference type="GO" id="GO:0016020">
    <property type="term" value="C:membrane"/>
    <property type="evidence" value="ECO:0007669"/>
    <property type="project" value="UniProtKB-SubCell"/>
</dbReference>
<evidence type="ECO:0000256" key="9">
    <source>
        <dbReference type="ARBA" id="ARBA00023136"/>
    </source>
</evidence>
<evidence type="ECO:0000256" key="3">
    <source>
        <dbReference type="ARBA" id="ARBA00022516"/>
    </source>
</evidence>
<keyword evidence="7 11" id="KW-1133">Transmembrane helix</keyword>
<keyword evidence="5 11" id="KW-0812">Transmembrane</keyword>
<evidence type="ECO:0000256" key="1">
    <source>
        <dbReference type="ARBA" id="ARBA00004141"/>
    </source>
</evidence>
<feature type="transmembrane region" description="Helical" evidence="11">
    <location>
        <begin position="51"/>
        <end position="71"/>
    </location>
</feature>
<comment type="catalytic activity">
    <reaction evidence="11">
        <text>a very-long-chain acyl-CoA + malonyl-CoA + H(+) = a very-long-chain 3-oxoacyl-CoA + CO2 + CoA</text>
        <dbReference type="Rhea" id="RHEA:32727"/>
        <dbReference type="ChEBI" id="CHEBI:15378"/>
        <dbReference type="ChEBI" id="CHEBI:16526"/>
        <dbReference type="ChEBI" id="CHEBI:57287"/>
        <dbReference type="ChEBI" id="CHEBI:57384"/>
        <dbReference type="ChEBI" id="CHEBI:90725"/>
        <dbReference type="ChEBI" id="CHEBI:90736"/>
        <dbReference type="EC" id="2.3.1.199"/>
    </reaction>
</comment>
<reference evidence="12 13" key="1">
    <citation type="submission" date="2024-08" db="EMBL/GenBank/DDBJ databases">
        <title>Gnathostoma spinigerum genome.</title>
        <authorList>
            <person name="Gonzalez-Bertolin B."/>
            <person name="Monzon S."/>
            <person name="Zaballos A."/>
            <person name="Jimenez P."/>
            <person name="Dekumyoy P."/>
            <person name="Varona S."/>
            <person name="Cuesta I."/>
            <person name="Sumanam S."/>
            <person name="Adisakwattana P."/>
            <person name="Gasser R.B."/>
            <person name="Hernandez-Gonzalez A."/>
            <person name="Young N.D."/>
            <person name="Perteguer M.J."/>
        </authorList>
    </citation>
    <scope>NUCLEOTIDE SEQUENCE [LARGE SCALE GENOMIC DNA]</scope>
    <source>
        <strain evidence="12">AL3</strain>
        <tissue evidence="12">Liver</tissue>
    </source>
</reference>
<dbReference type="InterPro" id="IPR030457">
    <property type="entry name" value="ELO_CS"/>
</dbReference>
<dbReference type="EMBL" id="JBGFUD010011178">
    <property type="protein sequence ID" value="MFH4983127.1"/>
    <property type="molecule type" value="Genomic_DNA"/>
</dbReference>
<sequence length="208" mass="24849">MGADRYSTLLSFEFSDDRLLRIDFKEQYPLYFETYLKPSQTNVVRFLREKWTYTLVIALLYIAVVNALVKVMKKRVPFELRKALFIWNSILAVLSLFGFVRTNEEFIYVLAHHGYYKSVCYTYAEENAMSFWAMIFAILKVCELGDTFFIVLRKRPLIFLHYYHHIFVLIYTVHAGAEQTGTARWFIWMNYLVHTLMYTYYAFTSTGR</sequence>
<keyword evidence="8 11" id="KW-0443">Lipid metabolism</keyword>
<dbReference type="AlphaFoldDB" id="A0ABD6EVI9"/>
<evidence type="ECO:0000256" key="4">
    <source>
        <dbReference type="ARBA" id="ARBA00022679"/>
    </source>
</evidence>
<comment type="caution">
    <text evidence="12">The sequence shown here is derived from an EMBL/GenBank/DDBJ whole genome shotgun (WGS) entry which is preliminary data.</text>
</comment>
<evidence type="ECO:0000313" key="12">
    <source>
        <dbReference type="EMBL" id="MFH4983127.1"/>
    </source>
</evidence>
<evidence type="ECO:0000256" key="5">
    <source>
        <dbReference type="ARBA" id="ARBA00022692"/>
    </source>
</evidence>
<evidence type="ECO:0000256" key="10">
    <source>
        <dbReference type="ARBA" id="ARBA00023160"/>
    </source>
</evidence>
<feature type="transmembrane region" description="Helical" evidence="11">
    <location>
        <begin position="83"/>
        <end position="100"/>
    </location>
</feature>
<evidence type="ECO:0000256" key="11">
    <source>
        <dbReference type="RuleBase" id="RU361115"/>
    </source>
</evidence>